<comment type="cofactor">
    <cofactor evidence="1 10">
        <name>FAD</name>
        <dbReference type="ChEBI" id="CHEBI:57692"/>
    </cofactor>
</comment>
<dbReference type="Proteomes" id="UP000633365">
    <property type="component" value="Unassembled WGS sequence"/>
</dbReference>
<reference evidence="12" key="1">
    <citation type="submission" date="2021-01" db="EMBL/GenBank/DDBJ databases">
        <title>Genome public.</title>
        <authorList>
            <person name="Liu C."/>
            <person name="Sun Q."/>
        </authorList>
    </citation>
    <scope>NUCLEOTIDE SEQUENCE</scope>
    <source>
        <strain evidence="12">M6</strain>
    </source>
</reference>
<keyword evidence="6 10" id="KW-0819">tRNA processing</keyword>
<dbReference type="HAMAP" id="MF_01037">
    <property type="entry name" value="TrmFO"/>
    <property type="match status" value="1"/>
</dbReference>
<comment type="function">
    <text evidence="10">Catalyzes the folate-dependent formation of 5-methyl-uridine at position 54 (M-5-U54) in all tRNAs.</text>
</comment>
<accession>A0A934WQI4</accession>
<evidence type="ECO:0000256" key="1">
    <source>
        <dbReference type="ARBA" id="ARBA00001974"/>
    </source>
</evidence>
<dbReference type="InterPro" id="IPR004417">
    <property type="entry name" value="TrmFO"/>
</dbReference>
<keyword evidence="2 10" id="KW-0963">Cytoplasm</keyword>
<name>A0A934WQI4_9FIRM</name>
<organism evidence="12 13">
    <name type="scientific">Ruminococcus difficilis</name>
    <dbReference type="NCBI Taxonomy" id="2763069"/>
    <lineage>
        <taxon>Bacteria</taxon>
        <taxon>Bacillati</taxon>
        <taxon>Bacillota</taxon>
        <taxon>Clostridia</taxon>
        <taxon>Eubacteriales</taxon>
        <taxon>Oscillospiraceae</taxon>
        <taxon>Ruminococcus</taxon>
    </lineage>
</organism>
<evidence type="ECO:0000256" key="10">
    <source>
        <dbReference type="HAMAP-Rule" id="MF_01037"/>
    </source>
</evidence>
<dbReference type="InterPro" id="IPR036188">
    <property type="entry name" value="FAD/NAD-bd_sf"/>
</dbReference>
<dbReference type="EC" id="2.1.1.74" evidence="10"/>
<dbReference type="GO" id="GO:0002098">
    <property type="term" value="P:tRNA wobble uridine modification"/>
    <property type="evidence" value="ECO:0007669"/>
    <property type="project" value="TreeGrafter"/>
</dbReference>
<evidence type="ECO:0000256" key="3">
    <source>
        <dbReference type="ARBA" id="ARBA00022603"/>
    </source>
</evidence>
<keyword evidence="13" id="KW-1185">Reference proteome</keyword>
<evidence type="ECO:0000256" key="9">
    <source>
        <dbReference type="ARBA" id="ARBA00023027"/>
    </source>
</evidence>
<dbReference type="GO" id="GO:0050660">
    <property type="term" value="F:flavin adenine dinucleotide binding"/>
    <property type="evidence" value="ECO:0007669"/>
    <property type="project" value="UniProtKB-UniRule"/>
</dbReference>
<evidence type="ECO:0000256" key="6">
    <source>
        <dbReference type="ARBA" id="ARBA00022694"/>
    </source>
</evidence>
<comment type="catalytic activity">
    <reaction evidence="10">
        <text>uridine(54) in tRNA + (6R)-5,10-methylene-5,6,7,8-tetrahydrofolate + NADH + H(+) = 5-methyluridine(54) in tRNA + (6S)-5,6,7,8-tetrahydrofolate + NAD(+)</text>
        <dbReference type="Rhea" id="RHEA:16873"/>
        <dbReference type="Rhea" id="RHEA-COMP:10167"/>
        <dbReference type="Rhea" id="RHEA-COMP:10193"/>
        <dbReference type="ChEBI" id="CHEBI:15378"/>
        <dbReference type="ChEBI" id="CHEBI:15636"/>
        <dbReference type="ChEBI" id="CHEBI:57453"/>
        <dbReference type="ChEBI" id="CHEBI:57540"/>
        <dbReference type="ChEBI" id="CHEBI:57945"/>
        <dbReference type="ChEBI" id="CHEBI:65315"/>
        <dbReference type="ChEBI" id="CHEBI:74447"/>
        <dbReference type="EC" id="2.1.1.74"/>
    </reaction>
</comment>
<keyword evidence="5 10" id="KW-0808">Transferase</keyword>
<comment type="similarity">
    <text evidence="10">Belongs to the MnmG family. TrmFO subfamily.</text>
</comment>
<feature type="binding site" evidence="10">
    <location>
        <begin position="8"/>
        <end position="13"/>
    </location>
    <ligand>
        <name>FAD</name>
        <dbReference type="ChEBI" id="CHEBI:57692"/>
    </ligand>
</feature>
<feature type="domain" description="MnmG N-terminal" evidence="11">
    <location>
        <begin position="3"/>
        <end position="368"/>
    </location>
</feature>
<dbReference type="GO" id="GO:0005829">
    <property type="term" value="C:cytosol"/>
    <property type="evidence" value="ECO:0007669"/>
    <property type="project" value="TreeGrafter"/>
</dbReference>
<evidence type="ECO:0000259" key="11">
    <source>
        <dbReference type="Pfam" id="PF01134"/>
    </source>
</evidence>
<dbReference type="NCBIfam" id="NF003739">
    <property type="entry name" value="PRK05335.1"/>
    <property type="match status" value="1"/>
</dbReference>
<keyword evidence="7 10" id="KW-0274">FAD</keyword>
<dbReference type="Gene3D" id="3.50.50.60">
    <property type="entry name" value="FAD/NAD(P)-binding domain"/>
    <property type="match status" value="2"/>
</dbReference>
<dbReference type="GO" id="GO:0047151">
    <property type="term" value="F:tRNA (uracil(54)-C5)-methyltransferase activity, 5,10-methylenetetrahydrofolate-dependent"/>
    <property type="evidence" value="ECO:0007669"/>
    <property type="project" value="UniProtKB-UniRule"/>
</dbReference>
<proteinExistence type="inferred from homology"/>
<evidence type="ECO:0000256" key="4">
    <source>
        <dbReference type="ARBA" id="ARBA00022630"/>
    </source>
</evidence>
<evidence type="ECO:0000313" key="13">
    <source>
        <dbReference type="Proteomes" id="UP000633365"/>
    </source>
</evidence>
<dbReference type="InterPro" id="IPR040131">
    <property type="entry name" value="MnmG_N"/>
</dbReference>
<keyword evidence="4 10" id="KW-0285">Flavoprotein</keyword>
<dbReference type="InterPro" id="IPR002218">
    <property type="entry name" value="MnmG-rel"/>
</dbReference>
<dbReference type="GO" id="GO:0030488">
    <property type="term" value="P:tRNA methylation"/>
    <property type="evidence" value="ECO:0007669"/>
    <property type="project" value="TreeGrafter"/>
</dbReference>
<keyword evidence="8 10" id="KW-0521">NADP</keyword>
<sequence>MQKVTIIGAGLAGCEAAYQLSKRGVPVDLYDTKPNKFSPAHHSEKLCEIVCSNSFKAKRVNSAAGLLKEEMRTLGSLLLQCADRCAVPAGGALAVDREQFSALVTDAILNEPNITYITREITAIPDDGVVIIATGPLTHDALARDIAAHYGESLRFFDAAAPIVSADSIDMEHAFYESRYGKGGGEDYLNCPMNKAEYEAFHEALVSAERAPVHEFDVMNPKVYEGCMPIEVMAQRGLDTVRFGPMKPVGLRDPRTGHRPWAVLQLRKENAAGTMYNLVGFQTNLKFGEQKRVFSMIPALHDAEFLRYGVMHRNTFINSPKILNSDYSDKENKTRFFAGQLTGVEGYMESASSGLLCGVNAARLLDGKDTITLPPTTMMGAMARYISDSFVTDFQPMGANFGILPELEHRPRDKSERGQAYADRSLSDLLEFMKENEIGSLS</sequence>
<dbReference type="AlphaFoldDB" id="A0A934WQI4"/>
<protein>
    <recommendedName>
        <fullName evidence="10">Methylenetetrahydrofolate--tRNA-(uracil-5-)-methyltransferase TrmFO</fullName>
        <ecNumber evidence="10">2.1.1.74</ecNumber>
    </recommendedName>
    <alternativeName>
        <fullName evidence="10">Folate-dependent tRNA (uracil-5-)-methyltransferase</fullName>
    </alternativeName>
    <alternativeName>
        <fullName evidence="10">Folate-dependent tRNA(M-5-U54)-methyltransferase</fullName>
    </alternativeName>
</protein>
<dbReference type="PANTHER" id="PTHR11806">
    <property type="entry name" value="GLUCOSE INHIBITED DIVISION PROTEIN A"/>
    <property type="match status" value="1"/>
</dbReference>
<evidence type="ECO:0000313" key="12">
    <source>
        <dbReference type="EMBL" id="MBK6087998.1"/>
    </source>
</evidence>
<dbReference type="SUPFAM" id="SSF51905">
    <property type="entry name" value="FAD/NAD(P)-binding domain"/>
    <property type="match status" value="1"/>
</dbReference>
<dbReference type="Pfam" id="PF01134">
    <property type="entry name" value="GIDA"/>
    <property type="match status" value="1"/>
</dbReference>
<keyword evidence="9 10" id="KW-0520">NAD</keyword>
<comment type="caution">
    <text evidence="12">The sequence shown here is derived from an EMBL/GenBank/DDBJ whole genome shotgun (WGS) entry which is preliminary data.</text>
</comment>
<evidence type="ECO:0000256" key="2">
    <source>
        <dbReference type="ARBA" id="ARBA00022490"/>
    </source>
</evidence>
<dbReference type="EMBL" id="JAEQMG010000048">
    <property type="protein sequence ID" value="MBK6087998.1"/>
    <property type="molecule type" value="Genomic_DNA"/>
</dbReference>
<evidence type="ECO:0000256" key="8">
    <source>
        <dbReference type="ARBA" id="ARBA00022857"/>
    </source>
</evidence>
<dbReference type="RefSeq" id="WP_186832997.1">
    <property type="nucleotide sequence ID" value="NZ_JAEQMG010000048.1"/>
</dbReference>
<gene>
    <name evidence="10 12" type="primary">trmFO</name>
    <name evidence="12" type="ORF">JKK62_04920</name>
</gene>
<keyword evidence="3 10" id="KW-0489">Methyltransferase</keyword>
<comment type="subcellular location">
    <subcellularLocation>
        <location evidence="10">Cytoplasm</location>
    </subcellularLocation>
</comment>
<comment type="catalytic activity">
    <reaction evidence="10">
        <text>uridine(54) in tRNA + (6R)-5,10-methylene-5,6,7,8-tetrahydrofolate + NADPH + H(+) = 5-methyluridine(54) in tRNA + (6S)-5,6,7,8-tetrahydrofolate + NADP(+)</text>
        <dbReference type="Rhea" id="RHEA:62372"/>
        <dbReference type="Rhea" id="RHEA-COMP:10167"/>
        <dbReference type="Rhea" id="RHEA-COMP:10193"/>
        <dbReference type="ChEBI" id="CHEBI:15378"/>
        <dbReference type="ChEBI" id="CHEBI:15636"/>
        <dbReference type="ChEBI" id="CHEBI:57453"/>
        <dbReference type="ChEBI" id="CHEBI:57783"/>
        <dbReference type="ChEBI" id="CHEBI:58349"/>
        <dbReference type="ChEBI" id="CHEBI:65315"/>
        <dbReference type="ChEBI" id="CHEBI:74447"/>
        <dbReference type="EC" id="2.1.1.74"/>
    </reaction>
</comment>
<evidence type="ECO:0000256" key="7">
    <source>
        <dbReference type="ARBA" id="ARBA00022827"/>
    </source>
</evidence>
<dbReference type="PANTHER" id="PTHR11806:SF2">
    <property type="entry name" value="METHYLENETETRAHYDROFOLATE--TRNA-(URACIL-5-)-METHYLTRANSFERASE TRMFO"/>
    <property type="match status" value="1"/>
</dbReference>
<dbReference type="NCBIfam" id="TIGR00137">
    <property type="entry name" value="gid_trmFO"/>
    <property type="match status" value="1"/>
</dbReference>
<evidence type="ECO:0000256" key="5">
    <source>
        <dbReference type="ARBA" id="ARBA00022679"/>
    </source>
</evidence>